<dbReference type="PANTHER" id="PTHR31834:SF8">
    <property type="entry name" value="TRANSFERASE, PUTATIVE (AFU_ORTHOLOGUE AFUA_6G14040)-RELATED"/>
    <property type="match status" value="1"/>
</dbReference>
<comment type="similarity">
    <text evidence="1">Belongs to the glycosyltransferase 32 family.</text>
</comment>
<dbReference type="InterPro" id="IPR029044">
    <property type="entry name" value="Nucleotide-diphossugar_trans"/>
</dbReference>
<dbReference type="SUPFAM" id="SSF53448">
    <property type="entry name" value="Nucleotide-diphospho-sugar transferases"/>
    <property type="match status" value="1"/>
</dbReference>
<dbReference type="InterPro" id="IPR039367">
    <property type="entry name" value="Och1-like"/>
</dbReference>
<dbReference type="InterPro" id="IPR007577">
    <property type="entry name" value="GlycoTrfase_DXD_sugar-bd_CS"/>
</dbReference>
<organism evidence="4 5">
    <name type="scientific">Penicillium brasilianum</name>
    <dbReference type="NCBI Taxonomy" id="104259"/>
    <lineage>
        <taxon>Eukaryota</taxon>
        <taxon>Fungi</taxon>
        <taxon>Dikarya</taxon>
        <taxon>Ascomycota</taxon>
        <taxon>Pezizomycotina</taxon>
        <taxon>Eurotiomycetes</taxon>
        <taxon>Eurotiomycetidae</taxon>
        <taxon>Eurotiales</taxon>
        <taxon>Aspergillaceae</taxon>
        <taxon>Penicillium</taxon>
    </lineage>
</organism>
<evidence type="ECO:0000256" key="3">
    <source>
        <dbReference type="SAM" id="SignalP"/>
    </source>
</evidence>
<dbReference type="Proteomes" id="UP000190744">
    <property type="component" value="Unassembled WGS sequence"/>
</dbReference>
<comment type="caution">
    <text evidence="4">The sequence shown here is derived from an EMBL/GenBank/DDBJ whole genome shotgun (WGS) entry which is preliminary data.</text>
</comment>
<evidence type="ECO:0000256" key="1">
    <source>
        <dbReference type="ARBA" id="ARBA00009003"/>
    </source>
</evidence>
<reference evidence="5" key="1">
    <citation type="submission" date="2015-09" db="EMBL/GenBank/DDBJ databases">
        <authorList>
            <person name="Fill T.P."/>
            <person name="Baretta J.F."/>
            <person name="de Almeida L.G."/>
            <person name="Rocha M."/>
            <person name="de Souza D.H."/>
            <person name="Malavazi I."/>
            <person name="Cerdeira L.T."/>
            <person name="Hong H."/>
            <person name="Samborskyy M."/>
            <person name="de Vasconcelos A.T."/>
            <person name="Leadlay P."/>
            <person name="Rodrigues-Filho E."/>
        </authorList>
    </citation>
    <scope>NUCLEOTIDE SEQUENCE [LARGE SCALE GENOMIC DNA]</scope>
    <source>
        <strain evidence="5">LaBioMMi 136</strain>
    </source>
</reference>
<proteinExistence type="inferred from homology"/>
<dbReference type="GO" id="GO:0006487">
    <property type="term" value="P:protein N-linked glycosylation"/>
    <property type="evidence" value="ECO:0007669"/>
    <property type="project" value="TreeGrafter"/>
</dbReference>
<dbReference type="PANTHER" id="PTHR31834">
    <property type="entry name" value="INITIATION-SPECIFIC ALPHA-1,6-MANNOSYLTRANSFERASE"/>
    <property type="match status" value="1"/>
</dbReference>
<feature type="signal peptide" evidence="3">
    <location>
        <begin position="1"/>
        <end position="28"/>
    </location>
</feature>
<dbReference type="Gene3D" id="3.90.550.20">
    <property type="match status" value="1"/>
</dbReference>
<evidence type="ECO:0000313" key="4">
    <source>
        <dbReference type="EMBL" id="OOQ86660.1"/>
    </source>
</evidence>
<keyword evidence="4" id="KW-0328">Glycosyltransferase</keyword>
<name>A0A1S9RMZ5_PENBI</name>
<feature type="region of interest" description="Disordered" evidence="2">
    <location>
        <begin position="353"/>
        <end position="410"/>
    </location>
</feature>
<feature type="region of interest" description="Disordered" evidence="2">
    <location>
        <begin position="48"/>
        <end position="70"/>
    </location>
</feature>
<feature type="compositionally biased region" description="Basic and acidic residues" evidence="2">
    <location>
        <begin position="394"/>
        <end position="410"/>
    </location>
</feature>
<dbReference type="GO" id="GO:0000009">
    <property type="term" value="F:alpha-1,6-mannosyltransferase activity"/>
    <property type="evidence" value="ECO:0007669"/>
    <property type="project" value="InterPro"/>
</dbReference>
<keyword evidence="3" id="KW-0732">Signal</keyword>
<feature type="chain" id="PRO_5012571793" evidence="3">
    <location>
        <begin position="29"/>
        <end position="410"/>
    </location>
</feature>
<dbReference type="EMBL" id="LJBN01000136">
    <property type="protein sequence ID" value="OOQ86660.1"/>
    <property type="molecule type" value="Genomic_DNA"/>
</dbReference>
<evidence type="ECO:0000313" key="5">
    <source>
        <dbReference type="Proteomes" id="UP000190744"/>
    </source>
</evidence>
<dbReference type="Pfam" id="PF04488">
    <property type="entry name" value="Gly_transf_sug"/>
    <property type="match status" value="1"/>
</dbReference>
<evidence type="ECO:0000256" key="2">
    <source>
        <dbReference type="SAM" id="MobiDB-lite"/>
    </source>
</evidence>
<dbReference type="AlphaFoldDB" id="A0A1S9RMZ5"/>
<sequence>MPRSSYYLLALLLSFIATILWFSSSVKSSTKTPILTLSYGSCSCPPGTDEANPDLTPSSPPIKPSSLPTGITVSSPSPIPAFHPASDPDPEPPTSYYLPYTPTTKLSRHPFPSKLWQKAGPNGIDQDRSRDIQSWLSQNPSLRHEIFTDGSAEQYVREQFAKFPDIIDIYTDLRVPILKADFLRQLILYADGGVWSDLDVTCHIPIDSWIPEKYKNATNLVVGLEFDGNQFASWTVMAKPRSNHIAAAIEYIMDALEGSAEQANTTISGLTMKTISDVVAVTGPQAMTRAILKSISSELGQVVDGGNVSGLHEPVLLHDVLVLPNAAFGALQAGWPTDQGPYLVEHHYAGSWKNDHGGEGGGHKDGDGDGAGDGSVKKEAEQEGGQVDGQNGEQKGESEGEEVKSEIRER</sequence>
<accession>A0A1S9RMZ5</accession>
<dbReference type="GO" id="GO:0000136">
    <property type="term" value="C:mannan polymerase complex"/>
    <property type="evidence" value="ECO:0007669"/>
    <property type="project" value="TreeGrafter"/>
</dbReference>
<protein>
    <submittedName>
        <fullName evidence="4">Initiation-specific alpha-1,6-mannosyltransferase</fullName>
    </submittedName>
</protein>
<keyword evidence="4" id="KW-0808">Transferase</keyword>
<feature type="compositionally biased region" description="Basic and acidic residues" evidence="2">
    <location>
        <begin position="353"/>
        <end position="367"/>
    </location>
</feature>
<gene>
    <name evidence="4" type="ORF">PEBR_20683</name>
</gene>